<protein>
    <submittedName>
        <fullName evidence="1">Uncharacterized protein</fullName>
    </submittedName>
</protein>
<comment type="caution">
    <text evidence="1">The sequence shown here is derived from an EMBL/GenBank/DDBJ whole genome shotgun (WGS) entry which is preliminary data.</text>
</comment>
<dbReference type="Proteomes" id="UP001150581">
    <property type="component" value="Unassembled WGS sequence"/>
</dbReference>
<reference evidence="1" key="1">
    <citation type="submission" date="2022-07" db="EMBL/GenBank/DDBJ databases">
        <title>Phylogenomic reconstructions and comparative analyses of Kickxellomycotina fungi.</title>
        <authorList>
            <person name="Reynolds N.K."/>
            <person name="Stajich J.E."/>
            <person name="Barry K."/>
            <person name="Grigoriev I.V."/>
            <person name="Crous P."/>
            <person name="Smith M.E."/>
        </authorList>
    </citation>
    <scope>NUCLEOTIDE SEQUENCE</scope>
    <source>
        <strain evidence="1">Benny 63K</strain>
    </source>
</reference>
<keyword evidence="2" id="KW-1185">Reference proteome</keyword>
<organism evidence="1 2">
    <name type="scientific">Kickxella alabastrina</name>
    <dbReference type="NCBI Taxonomy" id="61397"/>
    <lineage>
        <taxon>Eukaryota</taxon>
        <taxon>Fungi</taxon>
        <taxon>Fungi incertae sedis</taxon>
        <taxon>Zoopagomycota</taxon>
        <taxon>Kickxellomycotina</taxon>
        <taxon>Kickxellomycetes</taxon>
        <taxon>Kickxellales</taxon>
        <taxon>Kickxellaceae</taxon>
        <taxon>Kickxella</taxon>
    </lineage>
</organism>
<evidence type="ECO:0000313" key="2">
    <source>
        <dbReference type="Proteomes" id="UP001150581"/>
    </source>
</evidence>
<name>A0ACC1I9B9_9FUNG</name>
<gene>
    <name evidence="1" type="ORF">LPJ66_007511</name>
</gene>
<accession>A0ACC1I9B9</accession>
<sequence length="83" mass="9170">MSTVLSLVSAATNSGATNVYVKYTSMLGGRDKACRFGQYFSRLLVYLISQRMSARGKTPASIEWMATFAKTQAAMATTRKMMR</sequence>
<proteinExistence type="predicted"/>
<dbReference type="EMBL" id="JANBPG010001352">
    <property type="protein sequence ID" value="KAJ1890382.1"/>
    <property type="molecule type" value="Genomic_DNA"/>
</dbReference>
<feature type="non-terminal residue" evidence="1">
    <location>
        <position position="83"/>
    </location>
</feature>
<evidence type="ECO:0000313" key="1">
    <source>
        <dbReference type="EMBL" id="KAJ1890382.1"/>
    </source>
</evidence>